<evidence type="ECO:0000313" key="2">
    <source>
        <dbReference type="EMBL" id="OXM14310.1"/>
    </source>
</evidence>
<dbReference type="RefSeq" id="WP_089525134.1">
    <property type="nucleotide sequence ID" value="NZ_NMUQ01000002.1"/>
</dbReference>
<dbReference type="Proteomes" id="UP000215145">
    <property type="component" value="Unassembled WGS sequence"/>
</dbReference>
<accession>A0A229NWP8</accession>
<sequence>MNRAVRQARWTDDWLDLHNYASKIGDEEWRLSILHQLQSGDSPREQELMEQRREQLQHDLEEVSRKMEGIYLRLRDAESGSIRSSLWNAAWQLKKERARLASLLRGSEAGAGRQRGHQAG</sequence>
<proteinExistence type="predicted"/>
<evidence type="ECO:0000256" key="1">
    <source>
        <dbReference type="SAM" id="Coils"/>
    </source>
</evidence>
<comment type="caution">
    <text evidence="2">The sequence shown here is derived from an EMBL/GenBank/DDBJ whole genome shotgun (WGS) entry which is preliminary data.</text>
</comment>
<dbReference type="OrthoDB" id="2988996at2"/>
<gene>
    <name evidence="2" type="ORF">CGZ75_15260</name>
</gene>
<feature type="coiled-coil region" evidence="1">
    <location>
        <begin position="46"/>
        <end position="73"/>
    </location>
</feature>
<dbReference type="EMBL" id="NMUQ01000002">
    <property type="protein sequence ID" value="OXM14310.1"/>
    <property type="molecule type" value="Genomic_DNA"/>
</dbReference>
<protein>
    <submittedName>
        <fullName evidence="2">Uncharacterized protein</fullName>
    </submittedName>
</protein>
<organism evidence="2 3">
    <name type="scientific">Paenibacillus herberti</name>
    <dbReference type="NCBI Taxonomy" id="1619309"/>
    <lineage>
        <taxon>Bacteria</taxon>
        <taxon>Bacillati</taxon>
        <taxon>Bacillota</taxon>
        <taxon>Bacilli</taxon>
        <taxon>Bacillales</taxon>
        <taxon>Paenibacillaceae</taxon>
        <taxon>Paenibacillus</taxon>
    </lineage>
</organism>
<keyword evidence="3" id="KW-1185">Reference proteome</keyword>
<keyword evidence="1" id="KW-0175">Coiled coil</keyword>
<reference evidence="2 3" key="1">
    <citation type="submission" date="2017-07" db="EMBL/GenBank/DDBJ databases">
        <title>Paenibacillus herberti R33 genome sequencing and assembly.</title>
        <authorList>
            <person name="Su W."/>
        </authorList>
    </citation>
    <scope>NUCLEOTIDE SEQUENCE [LARGE SCALE GENOMIC DNA]</scope>
    <source>
        <strain evidence="2 3">R33</strain>
    </source>
</reference>
<name>A0A229NWP8_9BACL</name>
<dbReference type="AlphaFoldDB" id="A0A229NWP8"/>
<evidence type="ECO:0000313" key="3">
    <source>
        <dbReference type="Proteomes" id="UP000215145"/>
    </source>
</evidence>